<sequence>MATSGKMQRLDLRLEPVTPSRPVPLRVDQAQENEPLKFEHCALQPVVGVEPQDTDWPEELGGAESLHEIESMAASIGEVGAAKADHGGTTKDQQLSTEMEATHVPGTKRLGACGPEELHNFENESSGVTGVNAEEGEALQLTAFG</sequence>
<gene>
    <name evidence="2" type="primary">terC</name>
    <name evidence="2" type="ORF">SPIL2461_LOCUS11317</name>
</gene>
<keyword evidence="3" id="KW-1185">Reference proteome</keyword>
<evidence type="ECO:0000313" key="2">
    <source>
        <dbReference type="EMBL" id="CAE7458539.1"/>
    </source>
</evidence>
<comment type="caution">
    <text evidence="2">The sequence shown here is derived from an EMBL/GenBank/DDBJ whole genome shotgun (WGS) entry which is preliminary data.</text>
</comment>
<accession>A0A812RYM1</accession>
<dbReference type="Proteomes" id="UP000649617">
    <property type="component" value="Unassembled WGS sequence"/>
</dbReference>
<protein>
    <submittedName>
        <fullName evidence="2">TerC protein</fullName>
    </submittedName>
</protein>
<evidence type="ECO:0000313" key="3">
    <source>
        <dbReference type="Proteomes" id="UP000649617"/>
    </source>
</evidence>
<proteinExistence type="predicted"/>
<dbReference type="AlphaFoldDB" id="A0A812RYM1"/>
<evidence type="ECO:0000256" key="1">
    <source>
        <dbReference type="SAM" id="MobiDB-lite"/>
    </source>
</evidence>
<reference evidence="2" key="1">
    <citation type="submission" date="2021-02" db="EMBL/GenBank/DDBJ databases">
        <authorList>
            <person name="Dougan E. K."/>
            <person name="Rhodes N."/>
            <person name="Thang M."/>
            <person name="Chan C."/>
        </authorList>
    </citation>
    <scope>NUCLEOTIDE SEQUENCE</scope>
</reference>
<organism evidence="2 3">
    <name type="scientific">Symbiodinium pilosum</name>
    <name type="common">Dinoflagellate</name>
    <dbReference type="NCBI Taxonomy" id="2952"/>
    <lineage>
        <taxon>Eukaryota</taxon>
        <taxon>Sar</taxon>
        <taxon>Alveolata</taxon>
        <taxon>Dinophyceae</taxon>
        <taxon>Suessiales</taxon>
        <taxon>Symbiodiniaceae</taxon>
        <taxon>Symbiodinium</taxon>
    </lineage>
</organism>
<dbReference type="EMBL" id="CAJNIZ010022179">
    <property type="protein sequence ID" value="CAE7458539.1"/>
    <property type="molecule type" value="Genomic_DNA"/>
</dbReference>
<name>A0A812RYM1_SYMPI</name>
<feature type="region of interest" description="Disordered" evidence="1">
    <location>
        <begin position="1"/>
        <end position="22"/>
    </location>
</feature>